<protein>
    <submittedName>
        <fullName evidence="1">Uncharacterized protein</fullName>
    </submittedName>
</protein>
<keyword evidence="2" id="KW-1185">Reference proteome</keyword>
<dbReference type="KEGG" id="esg:EsVE80_25320"/>
<reference evidence="1 2" key="1">
    <citation type="submission" date="2020-02" db="EMBL/GenBank/DDBJ databases">
        <title>Characterization of vanA genotype vancomycin-resistant Enterococcus saigonensis VE80.</title>
        <authorList>
            <person name="Harada T."/>
            <person name="Motooka D."/>
            <person name="Nakamura S."/>
            <person name="Yamamoto Y."/>
            <person name="Kawahara R."/>
            <person name="Kawatsu K."/>
        </authorList>
    </citation>
    <scope>NUCLEOTIDE SEQUENCE [LARGE SCALE GENOMIC DNA]</scope>
    <source>
        <strain evidence="1 2">VE80</strain>
    </source>
</reference>
<name>A0A679IF20_9ENTE</name>
<sequence>MINKKASILLWRFHFTKKAAMIKKSSTGTQKMRPLIRSIQNTPIKDLIFSTVKF</sequence>
<dbReference type="Proteomes" id="UP000502998">
    <property type="component" value="Chromosome"/>
</dbReference>
<evidence type="ECO:0000313" key="1">
    <source>
        <dbReference type="EMBL" id="BCA87009.1"/>
    </source>
</evidence>
<gene>
    <name evidence="1" type="ORF">EsVE80_25320</name>
</gene>
<dbReference type="EMBL" id="AP022822">
    <property type="protein sequence ID" value="BCA87009.1"/>
    <property type="molecule type" value="Genomic_DNA"/>
</dbReference>
<proteinExistence type="predicted"/>
<accession>A0A679IF20</accession>
<organism evidence="1 2">
    <name type="scientific">Enterococcus saigonensis</name>
    <dbReference type="NCBI Taxonomy" id="1805431"/>
    <lineage>
        <taxon>Bacteria</taxon>
        <taxon>Bacillati</taxon>
        <taxon>Bacillota</taxon>
        <taxon>Bacilli</taxon>
        <taxon>Lactobacillales</taxon>
        <taxon>Enterococcaceae</taxon>
        <taxon>Enterococcus</taxon>
    </lineage>
</organism>
<evidence type="ECO:0000313" key="2">
    <source>
        <dbReference type="Proteomes" id="UP000502998"/>
    </source>
</evidence>
<dbReference type="AlphaFoldDB" id="A0A679IF20"/>